<keyword evidence="1" id="KW-0812">Transmembrane</keyword>
<keyword evidence="1" id="KW-1133">Transmembrane helix</keyword>
<keyword evidence="4" id="KW-1185">Reference proteome</keyword>
<organism evidence="3 4">
    <name type="scientific">Fusarium solani</name>
    <name type="common">Filamentous fungus</name>
    <dbReference type="NCBI Taxonomy" id="169388"/>
    <lineage>
        <taxon>Eukaryota</taxon>
        <taxon>Fungi</taxon>
        <taxon>Dikarya</taxon>
        <taxon>Ascomycota</taxon>
        <taxon>Pezizomycotina</taxon>
        <taxon>Sordariomycetes</taxon>
        <taxon>Hypocreomycetidae</taxon>
        <taxon>Hypocreales</taxon>
        <taxon>Nectriaceae</taxon>
        <taxon>Fusarium</taxon>
        <taxon>Fusarium solani species complex</taxon>
    </lineage>
</organism>
<protein>
    <submittedName>
        <fullName evidence="3">Heterokaryon incompatibility protein-domain-containing protein</fullName>
    </submittedName>
</protein>
<accession>A0A9P9K2R6</accession>
<feature type="transmembrane region" description="Helical" evidence="1">
    <location>
        <begin position="44"/>
        <end position="67"/>
    </location>
</feature>
<comment type="caution">
    <text evidence="3">The sequence shown here is derived from an EMBL/GenBank/DDBJ whole genome shotgun (WGS) entry which is preliminary data.</text>
</comment>
<reference evidence="3" key="1">
    <citation type="journal article" date="2021" name="Nat. Commun.">
        <title>Genetic determinants of endophytism in the Arabidopsis root mycobiome.</title>
        <authorList>
            <person name="Mesny F."/>
            <person name="Miyauchi S."/>
            <person name="Thiergart T."/>
            <person name="Pickel B."/>
            <person name="Atanasova L."/>
            <person name="Karlsson M."/>
            <person name="Huettel B."/>
            <person name="Barry K.W."/>
            <person name="Haridas S."/>
            <person name="Chen C."/>
            <person name="Bauer D."/>
            <person name="Andreopoulos W."/>
            <person name="Pangilinan J."/>
            <person name="LaButti K."/>
            <person name="Riley R."/>
            <person name="Lipzen A."/>
            <person name="Clum A."/>
            <person name="Drula E."/>
            <person name="Henrissat B."/>
            <person name="Kohler A."/>
            <person name="Grigoriev I.V."/>
            <person name="Martin F.M."/>
            <person name="Hacquard S."/>
        </authorList>
    </citation>
    <scope>NUCLEOTIDE SEQUENCE</scope>
    <source>
        <strain evidence="3">FSSC 5 MPI-SDFR-AT-0091</strain>
    </source>
</reference>
<feature type="domain" description="Heterokaryon incompatibility" evidence="2">
    <location>
        <begin position="335"/>
        <end position="498"/>
    </location>
</feature>
<keyword evidence="1" id="KW-0472">Membrane</keyword>
<dbReference type="PANTHER" id="PTHR33112:SF9">
    <property type="entry name" value="HETEROKARYON INCOMPATIBILITY DOMAIN-CONTAINING PROTEIN"/>
    <property type="match status" value="1"/>
</dbReference>
<dbReference type="AlphaFoldDB" id="A0A9P9K2R6"/>
<dbReference type="EMBL" id="JAGTJS010000016">
    <property type="protein sequence ID" value="KAH7246987.1"/>
    <property type="molecule type" value="Genomic_DNA"/>
</dbReference>
<proteinExistence type="predicted"/>
<sequence>MEPFDHIEDVYHPGRRRLAVSIAYEASQEAFQLFAQALSESVSMAASTLFFFIVAAAPWLAIGYLLIAMNPNFIEEHWYLSFLVCFFVVYLAKFLVSFALDLFNRVAERIWGRAYIRRVPRWLITGHLRRTTRDLTWSMSQMKGALNVMKRLLKYFRRTETKPICELCHNLNSYHGEISMSYTKVLQNRGNCTTCAIISAGVRRFFPPKDTTSDFFLPWRRYRRGDEITLTWDRYDRTIQVETGDVHTRWPSLSFYCFGKGPDLPMLSSPKAYVDDTRSEASLHWMQSWIMKCTTEHEHCNKSEPQPLPDRVLNLGVSGDSTIRLMDIQNQLGYYACLSHRWSSDQPLRTLKENIESFKFGIPMGALPKTFREAVSICRRLSLRYLWIDSLCITQDSPEEKQRQFPKMASIYENSLLTIAATKASGHQEGLHTEEDEETVYLECIPASELGHGLIDDIWVRLAYPNSQEAINHWHESTNSKDNEQEWPLLTRAWVFQERLLSPRMLHFAKRELVWECRSCVSCNCGKDHDKPSDDLEFRRLVSSQSIKTSDVTPMQLRYLWYAIAQRYSHVMGNLTHESDVFPALSGLASRISGLLNDDYMAGLWRSNMVEGLLWTRKNTHGCMKDGKPKEWRAPSWSWASIVGEIVYQHKGRSYFGSELQEIYANAANVYCDPTGLERTGEISSAMLTLSGWTSPATLRIRRTERRSMRSDEPIVEVSHTLVRYHSDEGTRFIPDHPEDMIDGTVVLCMRLAKIGGRDWYMVLGKESPTSTNYKRLGLLEGENVTWSWFSPASWRRRAEERFYEEKKVIYVA</sequence>
<dbReference type="InterPro" id="IPR010730">
    <property type="entry name" value="HET"/>
</dbReference>
<dbReference type="Proteomes" id="UP000736672">
    <property type="component" value="Unassembled WGS sequence"/>
</dbReference>
<dbReference type="PANTHER" id="PTHR33112">
    <property type="entry name" value="DOMAIN PROTEIN, PUTATIVE-RELATED"/>
    <property type="match status" value="1"/>
</dbReference>
<evidence type="ECO:0000313" key="4">
    <source>
        <dbReference type="Proteomes" id="UP000736672"/>
    </source>
</evidence>
<dbReference type="OrthoDB" id="5347061at2759"/>
<evidence type="ECO:0000259" key="2">
    <source>
        <dbReference type="Pfam" id="PF06985"/>
    </source>
</evidence>
<name>A0A9P9K2R6_FUSSL</name>
<gene>
    <name evidence="3" type="ORF">B0J15DRAFT_563954</name>
</gene>
<evidence type="ECO:0000313" key="3">
    <source>
        <dbReference type="EMBL" id="KAH7246987.1"/>
    </source>
</evidence>
<dbReference type="Pfam" id="PF06985">
    <property type="entry name" value="HET"/>
    <property type="match status" value="1"/>
</dbReference>
<evidence type="ECO:0000256" key="1">
    <source>
        <dbReference type="SAM" id="Phobius"/>
    </source>
</evidence>
<feature type="transmembrane region" description="Helical" evidence="1">
    <location>
        <begin position="79"/>
        <end position="100"/>
    </location>
</feature>